<proteinExistence type="predicted"/>
<dbReference type="Proteomes" id="UP001317779">
    <property type="component" value="Chromosome"/>
</dbReference>
<dbReference type="RefSeq" id="WP_263796473.1">
    <property type="nucleotide sequence ID" value="NZ_AP027141.1"/>
</dbReference>
<accession>A0ABM8DW47</accession>
<evidence type="ECO:0008006" key="3">
    <source>
        <dbReference type="Google" id="ProtNLM"/>
    </source>
</evidence>
<dbReference type="EMBL" id="AP027141">
    <property type="protein sequence ID" value="BDV29706.1"/>
    <property type="molecule type" value="Genomic_DNA"/>
</dbReference>
<name>A0ABM8DW47_9MICO</name>
<sequence>MAGDGVDLDLDDLRTTNTSLGTFITEFESLGDTSDDVQRAVGRPMDRSGLRDKVGSFESGWDGNREVIVESLHNIHDHITSVIDEFTAKDQEMAQGGEG</sequence>
<gene>
    <name evidence="1" type="ORF">Microterr_03660</name>
</gene>
<reference evidence="1 2" key="1">
    <citation type="submission" date="2022-12" db="EMBL/GenBank/DDBJ databases">
        <title>Microbacterium terricola strain KV-448 chromosome, complete genome.</title>
        <authorList>
            <person name="Oshima T."/>
            <person name="Moriya T."/>
            <person name="Bessho Y."/>
        </authorList>
    </citation>
    <scope>NUCLEOTIDE SEQUENCE [LARGE SCALE GENOMIC DNA]</scope>
    <source>
        <strain evidence="1 2">KV-448</strain>
    </source>
</reference>
<protein>
    <recommendedName>
        <fullName evidence="3">Flagellar protein FlgN</fullName>
    </recommendedName>
</protein>
<organism evidence="1 2">
    <name type="scientific">Microbacterium terricola</name>
    <dbReference type="NCBI Taxonomy" id="344163"/>
    <lineage>
        <taxon>Bacteria</taxon>
        <taxon>Bacillati</taxon>
        <taxon>Actinomycetota</taxon>
        <taxon>Actinomycetes</taxon>
        <taxon>Micrococcales</taxon>
        <taxon>Microbacteriaceae</taxon>
        <taxon>Microbacterium</taxon>
    </lineage>
</organism>
<keyword evidence="2" id="KW-1185">Reference proteome</keyword>
<evidence type="ECO:0000313" key="1">
    <source>
        <dbReference type="EMBL" id="BDV29706.1"/>
    </source>
</evidence>
<evidence type="ECO:0000313" key="2">
    <source>
        <dbReference type="Proteomes" id="UP001317779"/>
    </source>
</evidence>